<name>A0A7Y6A257_9CELL</name>
<feature type="transmembrane region" description="Helical" evidence="1">
    <location>
        <begin position="68"/>
        <end position="90"/>
    </location>
</feature>
<feature type="transmembrane region" description="Helical" evidence="1">
    <location>
        <begin position="168"/>
        <end position="192"/>
    </location>
</feature>
<feature type="transmembrane region" description="Helical" evidence="1">
    <location>
        <begin position="102"/>
        <end position="121"/>
    </location>
</feature>
<sequence>MTIATAPPHPLPVRTRRRWAGWTAVLLTSLAIAAYSVTPYLTSSLRALTDDGFGLASAYLDQPAAVRAAFYVHVVGAGLALLLGPWQFWAGLRRRLPRVHRWTGRTYLTAVGVGGVASLVMAPFNSVGFVGFFGFGTLGVLWLWTGWRGYRAIRSGDVRAHQAWMIRNFALTFAAVTLRAWTGLLLGVQLPFVDGDQGVEAAFANAYAAVPFLCWLPNLVIAELMVRRRGLPALRITDGGYARTEVVER</sequence>
<keyword evidence="1" id="KW-0812">Transmembrane</keyword>
<keyword evidence="1" id="KW-1133">Transmembrane helix</keyword>
<feature type="transmembrane region" description="Helical" evidence="1">
    <location>
        <begin position="204"/>
        <end position="226"/>
    </location>
</feature>
<keyword evidence="3" id="KW-1185">Reference proteome</keyword>
<evidence type="ECO:0000256" key="1">
    <source>
        <dbReference type="SAM" id="Phobius"/>
    </source>
</evidence>
<reference evidence="2 3" key="1">
    <citation type="submission" date="2020-05" db="EMBL/GenBank/DDBJ databases">
        <title>Genome Sequencing of Type Strains.</title>
        <authorList>
            <person name="Lemaire J.F."/>
            <person name="Inderbitzin P."/>
            <person name="Gregorio O.A."/>
            <person name="Collins S.B."/>
            <person name="Wespe N."/>
            <person name="Knight-Connoni V."/>
        </authorList>
    </citation>
    <scope>NUCLEOTIDE SEQUENCE [LARGE SCALE GENOMIC DNA]</scope>
    <source>
        <strain evidence="2 3">ATCC 25174</strain>
    </source>
</reference>
<dbReference type="AlphaFoldDB" id="A0A7Y6A257"/>
<organism evidence="2 3">
    <name type="scientific">Cellulomonas humilata</name>
    <dbReference type="NCBI Taxonomy" id="144055"/>
    <lineage>
        <taxon>Bacteria</taxon>
        <taxon>Bacillati</taxon>
        <taxon>Actinomycetota</taxon>
        <taxon>Actinomycetes</taxon>
        <taxon>Micrococcales</taxon>
        <taxon>Cellulomonadaceae</taxon>
        <taxon>Cellulomonas</taxon>
    </lineage>
</organism>
<feature type="transmembrane region" description="Helical" evidence="1">
    <location>
        <begin position="19"/>
        <end position="38"/>
    </location>
</feature>
<accession>A0A7Y6A257</accession>
<comment type="caution">
    <text evidence="2">The sequence shown here is derived from an EMBL/GenBank/DDBJ whole genome shotgun (WGS) entry which is preliminary data.</text>
</comment>
<gene>
    <name evidence="2" type="ORF">HP550_13980</name>
</gene>
<protein>
    <submittedName>
        <fullName evidence="2">DUF2306 domain-containing protein</fullName>
    </submittedName>
</protein>
<evidence type="ECO:0000313" key="3">
    <source>
        <dbReference type="Proteomes" id="UP000565724"/>
    </source>
</evidence>
<keyword evidence="1" id="KW-0472">Membrane</keyword>
<dbReference type="InterPro" id="IPR018750">
    <property type="entry name" value="DUF2306_membrane"/>
</dbReference>
<proteinExistence type="predicted"/>
<dbReference type="EMBL" id="JABMCI010000067">
    <property type="protein sequence ID" value="NUU18361.1"/>
    <property type="molecule type" value="Genomic_DNA"/>
</dbReference>
<feature type="transmembrane region" description="Helical" evidence="1">
    <location>
        <begin position="127"/>
        <end position="147"/>
    </location>
</feature>
<dbReference type="Proteomes" id="UP000565724">
    <property type="component" value="Unassembled WGS sequence"/>
</dbReference>
<evidence type="ECO:0000313" key="2">
    <source>
        <dbReference type="EMBL" id="NUU18361.1"/>
    </source>
</evidence>
<dbReference type="Pfam" id="PF10067">
    <property type="entry name" value="DUF2306"/>
    <property type="match status" value="1"/>
</dbReference>
<dbReference type="RefSeq" id="WP_175348293.1">
    <property type="nucleotide sequence ID" value="NZ_JABMCI010000067.1"/>
</dbReference>